<evidence type="ECO:0000313" key="1">
    <source>
        <dbReference type="EMBL" id="KAJ0173118.1"/>
    </source>
</evidence>
<name>A0ACC1CND7_9NEOP</name>
<proteinExistence type="predicted"/>
<comment type="caution">
    <text evidence="1">The sequence shown here is derived from an EMBL/GenBank/DDBJ whole genome shotgun (WGS) entry which is preliminary data.</text>
</comment>
<keyword evidence="2" id="KW-1185">Reference proteome</keyword>
<organism evidence="1 2">
    <name type="scientific">Dendrolimus kikuchii</name>
    <dbReference type="NCBI Taxonomy" id="765133"/>
    <lineage>
        <taxon>Eukaryota</taxon>
        <taxon>Metazoa</taxon>
        <taxon>Ecdysozoa</taxon>
        <taxon>Arthropoda</taxon>
        <taxon>Hexapoda</taxon>
        <taxon>Insecta</taxon>
        <taxon>Pterygota</taxon>
        <taxon>Neoptera</taxon>
        <taxon>Endopterygota</taxon>
        <taxon>Lepidoptera</taxon>
        <taxon>Glossata</taxon>
        <taxon>Ditrysia</taxon>
        <taxon>Bombycoidea</taxon>
        <taxon>Lasiocampidae</taxon>
        <taxon>Dendrolimus</taxon>
    </lineage>
</organism>
<reference evidence="1 2" key="1">
    <citation type="journal article" date="2021" name="Front. Genet.">
        <title>Chromosome-Level Genome Assembly Reveals Significant Gene Expansion in the Toll and IMD Signaling Pathways of Dendrolimus kikuchii.</title>
        <authorList>
            <person name="Zhou J."/>
            <person name="Wu P."/>
            <person name="Xiong Z."/>
            <person name="Liu N."/>
            <person name="Zhao N."/>
            <person name="Ji M."/>
            <person name="Qiu Y."/>
            <person name="Yang B."/>
        </authorList>
    </citation>
    <scope>NUCLEOTIDE SEQUENCE [LARGE SCALE GENOMIC DNA]</scope>
    <source>
        <strain evidence="1">Ann1</strain>
    </source>
</reference>
<sequence length="275" mass="32784">MLRHFISTLIQTRGIKHTVNIKWVRPPYVPSYKPEKSGDLEGLPPVPETTLGRYHALSDEIKDASESVKKIFSVAYLGKKEHHILFKQELVNRVKRHKYDETTAETKIASITGSIRCLQEMMEKFPRNVKMKQVVQELIDKRKKLLKFLRQYDYKKFEWLLEQLNIEYKSHPETYHKLSRKESLRKLTEMYCEDIRNKKLAEYKNLLESQQGPFLKQKLENLKFIRSEQMDLKLPITVSEQVIKTVEKQLEEWVIKDKIKEDAKKKRKNIILDLD</sequence>
<protein>
    <submittedName>
        <fullName evidence="1">Uncharacterized protein</fullName>
    </submittedName>
</protein>
<gene>
    <name evidence="1" type="ORF">K1T71_011294</name>
</gene>
<dbReference type="Proteomes" id="UP000824533">
    <property type="component" value="Linkage Group LG20"/>
</dbReference>
<dbReference type="EMBL" id="CM034406">
    <property type="protein sequence ID" value="KAJ0173118.1"/>
    <property type="molecule type" value="Genomic_DNA"/>
</dbReference>
<accession>A0ACC1CND7</accession>
<evidence type="ECO:0000313" key="2">
    <source>
        <dbReference type="Proteomes" id="UP000824533"/>
    </source>
</evidence>